<dbReference type="PANTHER" id="PTHR24413">
    <property type="entry name" value="SPECKLE-TYPE POZ PROTEIN"/>
    <property type="match status" value="1"/>
</dbReference>
<dbReference type="Pfam" id="PF00651">
    <property type="entry name" value="BTB"/>
    <property type="match status" value="1"/>
</dbReference>
<dbReference type="Gene3D" id="3.30.710.10">
    <property type="entry name" value="Potassium Channel Kv1.1, Chain A"/>
    <property type="match status" value="1"/>
</dbReference>
<evidence type="ECO:0000313" key="2">
    <source>
        <dbReference type="EMBL" id="KAK0613216.1"/>
    </source>
</evidence>
<dbReference type="PROSITE" id="PS50097">
    <property type="entry name" value="BTB"/>
    <property type="match status" value="1"/>
</dbReference>
<evidence type="ECO:0000259" key="1">
    <source>
        <dbReference type="PROSITE" id="PS50097"/>
    </source>
</evidence>
<organism evidence="2 3">
    <name type="scientific">Immersiella caudata</name>
    <dbReference type="NCBI Taxonomy" id="314043"/>
    <lineage>
        <taxon>Eukaryota</taxon>
        <taxon>Fungi</taxon>
        <taxon>Dikarya</taxon>
        <taxon>Ascomycota</taxon>
        <taxon>Pezizomycotina</taxon>
        <taxon>Sordariomycetes</taxon>
        <taxon>Sordariomycetidae</taxon>
        <taxon>Sordariales</taxon>
        <taxon>Lasiosphaeriaceae</taxon>
        <taxon>Immersiella</taxon>
    </lineage>
</organism>
<keyword evidence="3" id="KW-1185">Reference proteome</keyword>
<reference evidence="2" key="1">
    <citation type="submission" date="2023-06" db="EMBL/GenBank/DDBJ databases">
        <title>Genome-scale phylogeny and comparative genomics of the fungal order Sordariales.</title>
        <authorList>
            <consortium name="Lawrence Berkeley National Laboratory"/>
            <person name="Hensen N."/>
            <person name="Bonometti L."/>
            <person name="Westerberg I."/>
            <person name="Brannstrom I.O."/>
            <person name="Guillou S."/>
            <person name="Cros-Aarteil S."/>
            <person name="Calhoun S."/>
            <person name="Haridas S."/>
            <person name="Kuo A."/>
            <person name="Mondo S."/>
            <person name="Pangilinan J."/>
            <person name="Riley R."/>
            <person name="Labutti K."/>
            <person name="Andreopoulos B."/>
            <person name="Lipzen A."/>
            <person name="Chen C."/>
            <person name="Yanf M."/>
            <person name="Daum C."/>
            <person name="Ng V."/>
            <person name="Clum A."/>
            <person name="Steindorff A."/>
            <person name="Ohm R."/>
            <person name="Martin F."/>
            <person name="Silar P."/>
            <person name="Natvig D."/>
            <person name="Lalanne C."/>
            <person name="Gautier V."/>
            <person name="Ament-Velasquez S.L."/>
            <person name="Kruys A."/>
            <person name="Hutchinson M.I."/>
            <person name="Powell A.J."/>
            <person name="Barry K."/>
            <person name="Miller A.N."/>
            <person name="Grigoriev I.V."/>
            <person name="Debuchy R."/>
            <person name="Gladieux P."/>
            <person name="Thoren M.H."/>
            <person name="Johannesson H."/>
        </authorList>
    </citation>
    <scope>NUCLEOTIDE SEQUENCE</scope>
    <source>
        <strain evidence="2">CBS 606.72</strain>
    </source>
</reference>
<dbReference type="Proteomes" id="UP001175000">
    <property type="component" value="Unassembled WGS sequence"/>
</dbReference>
<feature type="domain" description="BTB" evidence="1">
    <location>
        <begin position="15"/>
        <end position="84"/>
    </location>
</feature>
<evidence type="ECO:0000313" key="3">
    <source>
        <dbReference type="Proteomes" id="UP001175000"/>
    </source>
</evidence>
<comment type="caution">
    <text evidence="2">The sequence shown here is derived from an EMBL/GenBank/DDBJ whole genome shotgun (WGS) entry which is preliminary data.</text>
</comment>
<sequence length="253" mass="29112">MADFSGLINSDKTFSDCRVKCGDRTWALHTNILVHRSDYFKAAFTCGLKDTKTKEVCIDAEDLNPDLLELALKFIYGDENSIIRYIDAREESEDRPFEIIPTVYEVADYLQINSLCQLCIAELKDRGTKRVEEWKDTYNLDDSLRSYDDPPVPGCRGAFLHGIFEDWGFTSGCKHAYRLPKLTPDANQPGIRAAFIHFLFEARRYWYDHTPCLEFAWSMQLGQFIEDVREVDQSGMTLDEVLDSWTTSSPPSE</sequence>
<dbReference type="SMART" id="SM00225">
    <property type="entry name" value="BTB"/>
    <property type="match status" value="1"/>
</dbReference>
<accession>A0AA39WD63</accession>
<name>A0AA39WD63_9PEZI</name>
<dbReference type="InterPro" id="IPR011333">
    <property type="entry name" value="SKP1/BTB/POZ_sf"/>
</dbReference>
<dbReference type="EMBL" id="JAULSU010000006">
    <property type="protein sequence ID" value="KAK0613216.1"/>
    <property type="molecule type" value="Genomic_DNA"/>
</dbReference>
<proteinExistence type="predicted"/>
<protein>
    <recommendedName>
        <fullName evidence="1">BTB domain-containing protein</fullName>
    </recommendedName>
</protein>
<dbReference type="AlphaFoldDB" id="A0AA39WD63"/>
<dbReference type="SUPFAM" id="SSF54695">
    <property type="entry name" value="POZ domain"/>
    <property type="match status" value="1"/>
</dbReference>
<dbReference type="CDD" id="cd18186">
    <property type="entry name" value="BTB_POZ_ZBTB_KLHL-like"/>
    <property type="match status" value="1"/>
</dbReference>
<gene>
    <name evidence="2" type="ORF">B0T14DRAFT_525855</name>
</gene>
<dbReference type="InterPro" id="IPR000210">
    <property type="entry name" value="BTB/POZ_dom"/>
</dbReference>